<dbReference type="Pfam" id="PF25873">
    <property type="entry name" value="WHD_MalT"/>
    <property type="match status" value="1"/>
</dbReference>
<dbReference type="Gene3D" id="1.25.40.10">
    <property type="entry name" value="Tetratricopeptide repeat domain"/>
    <property type="match status" value="1"/>
</dbReference>
<comment type="caution">
    <text evidence="5">The sequence shown here is derived from an EMBL/GenBank/DDBJ whole genome shotgun (WGS) entry which is preliminary data.</text>
</comment>
<dbReference type="InterPro" id="IPR016032">
    <property type="entry name" value="Sig_transdc_resp-reg_C-effctor"/>
</dbReference>
<dbReference type="SMART" id="SM00382">
    <property type="entry name" value="AAA"/>
    <property type="match status" value="1"/>
</dbReference>
<organism evidence="5 6">
    <name type="scientific">Streptomyces fuscus</name>
    <dbReference type="NCBI Taxonomy" id="3048495"/>
    <lineage>
        <taxon>Bacteria</taxon>
        <taxon>Bacillati</taxon>
        <taxon>Actinomycetota</taxon>
        <taxon>Actinomycetes</taxon>
        <taxon>Kitasatosporales</taxon>
        <taxon>Streptomycetaceae</taxon>
        <taxon>Streptomyces</taxon>
    </lineage>
</organism>
<evidence type="ECO:0000313" key="6">
    <source>
        <dbReference type="Proteomes" id="UP001241926"/>
    </source>
</evidence>
<dbReference type="RefSeq" id="WP_285429538.1">
    <property type="nucleotide sequence ID" value="NZ_JASJUS010000001.1"/>
</dbReference>
<evidence type="ECO:0000256" key="1">
    <source>
        <dbReference type="ARBA" id="ARBA00023015"/>
    </source>
</evidence>
<evidence type="ECO:0000256" key="3">
    <source>
        <dbReference type="ARBA" id="ARBA00023163"/>
    </source>
</evidence>
<dbReference type="InterPro" id="IPR011990">
    <property type="entry name" value="TPR-like_helical_dom_sf"/>
</dbReference>
<gene>
    <name evidence="5" type="ORF">QNN03_00130</name>
</gene>
<dbReference type="InterPro" id="IPR036388">
    <property type="entry name" value="WH-like_DNA-bd_sf"/>
</dbReference>
<dbReference type="Pfam" id="PF00196">
    <property type="entry name" value="GerE"/>
    <property type="match status" value="1"/>
</dbReference>
<dbReference type="InterPro" id="IPR003593">
    <property type="entry name" value="AAA+_ATPase"/>
</dbReference>
<keyword evidence="2" id="KW-0238">DNA-binding</keyword>
<proteinExistence type="predicted"/>
<name>A0ABT7ITI8_9ACTN</name>
<dbReference type="EMBL" id="JASJUS010000001">
    <property type="protein sequence ID" value="MDL2074837.1"/>
    <property type="molecule type" value="Genomic_DNA"/>
</dbReference>
<sequence>MVSGVVTVEPSGPGGAATELDPLGAPYLPGRFTVPARPPTFLRRKRLHDHLDEALTTPLTMVNGAAGAGKTLLVADWADGLDLPVCWLTADADLAPGLFWAHLMQSLHGQGVLTPGEVGSPADADQVDSKLLARLAVGLAGHQGPVVVVLDEFHRVTDPGIGEQLDFVLQHAGPALRLVLVTRTEPLLPLHRYRAAGTLTEIRNAELAFTPEETVGLLRLHGLELPLAACRCLVERTEGWAAGLRLCALAAQDADDAEAYLKEFEAGQSTVADYLLGEVLTLQSPETQDLLLRVSILDRFTPELADALTGRDDAERILEGLRRRNAFVESLGHSRYRLHPLLREILRSHLEVTRPGLRRRLHRLAAQWLHYSGHLPEALAHAAAAGDWEFTAAALVDDLAIGQLFTGLRAGDLAGLFSGMTPRTTTPAAELIRAARALDHRDVTRGLAHLHRAEQTLATEATDPTAAQLSCALLEAHAARLTGAPGRAEKAARSAQGLAEEVRDERLERHPELNALLLTHLGATHLWAGRFDEARDALGAVVASPVGAATALPRQECLSHLALIDYLEGWLDRAERKALAALAEAGRYGLPPTSGSSMGHLVRAVVAVERDELDLAERLLGEAAGFGPGGADDPVTAAGRALATARLRLAQGDLPAALAATEPTFTAETVSPWERGRAAALASAAHLAGGDPETAARALLDAPDGQTPCAVQAARALLATGHPEAAIELLDAAPPEADAGPAVTVPALLARAQAHSLAGDSTAARRVLSRALLEARRERLRRPFLETGPWLHRMLAHDPTEKWLTGTTKPGGTAPLVVEDLSEREHDVLVRLARMMSTEEIAADLYVSVNTVKTHLKGVFRKLAVNRRTDAVRRARELGLL</sequence>
<evidence type="ECO:0000313" key="5">
    <source>
        <dbReference type="EMBL" id="MDL2074837.1"/>
    </source>
</evidence>
<protein>
    <submittedName>
        <fullName evidence="5">LuxR C-terminal-related transcriptional regulator</fullName>
    </submittedName>
</protein>
<evidence type="ECO:0000259" key="4">
    <source>
        <dbReference type="PROSITE" id="PS50043"/>
    </source>
</evidence>
<dbReference type="InterPro" id="IPR000792">
    <property type="entry name" value="Tscrpt_reg_LuxR_C"/>
</dbReference>
<dbReference type="Proteomes" id="UP001241926">
    <property type="component" value="Unassembled WGS sequence"/>
</dbReference>
<dbReference type="PANTHER" id="PTHR44688:SF16">
    <property type="entry name" value="DNA-BINDING TRANSCRIPTIONAL ACTIVATOR DEVR_DOSR"/>
    <property type="match status" value="1"/>
</dbReference>
<keyword evidence="3" id="KW-0804">Transcription</keyword>
<dbReference type="CDD" id="cd06170">
    <property type="entry name" value="LuxR_C_like"/>
    <property type="match status" value="1"/>
</dbReference>
<keyword evidence="1" id="KW-0805">Transcription regulation</keyword>
<keyword evidence="6" id="KW-1185">Reference proteome</keyword>
<dbReference type="InterPro" id="IPR059106">
    <property type="entry name" value="WHD_MalT"/>
</dbReference>
<dbReference type="InterPro" id="IPR027417">
    <property type="entry name" value="P-loop_NTPase"/>
</dbReference>
<feature type="domain" description="HTH luxR-type" evidence="4">
    <location>
        <begin position="814"/>
        <end position="879"/>
    </location>
</feature>
<dbReference type="Gene3D" id="1.10.10.10">
    <property type="entry name" value="Winged helix-like DNA-binding domain superfamily/Winged helix DNA-binding domain"/>
    <property type="match status" value="1"/>
</dbReference>
<dbReference type="SUPFAM" id="SSF46894">
    <property type="entry name" value="C-terminal effector domain of the bipartite response regulators"/>
    <property type="match status" value="1"/>
</dbReference>
<dbReference type="PROSITE" id="PS50043">
    <property type="entry name" value="HTH_LUXR_2"/>
    <property type="match status" value="1"/>
</dbReference>
<evidence type="ECO:0000256" key="2">
    <source>
        <dbReference type="ARBA" id="ARBA00023125"/>
    </source>
</evidence>
<accession>A0ABT7ITI8</accession>
<dbReference type="PRINTS" id="PR00038">
    <property type="entry name" value="HTHLUXR"/>
</dbReference>
<reference evidence="5 6" key="1">
    <citation type="submission" date="2023-05" db="EMBL/GenBank/DDBJ databases">
        <title>Streptomyces fuscus sp. nov., a brown-black pigment producing actinomyces isolated from dry sand of Sea duck farm.</title>
        <authorList>
            <person name="Xie J."/>
            <person name="Shen N."/>
        </authorList>
    </citation>
    <scope>NUCLEOTIDE SEQUENCE [LARGE SCALE GENOMIC DNA]</scope>
    <source>
        <strain evidence="5 6">GXMU-J15</strain>
    </source>
</reference>
<dbReference type="SMART" id="SM00421">
    <property type="entry name" value="HTH_LUXR"/>
    <property type="match status" value="1"/>
</dbReference>
<dbReference type="SUPFAM" id="SSF52540">
    <property type="entry name" value="P-loop containing nucleoside triphosphate hydrolases"/>
    <property type="match status" value="1"/>
</dbReference>
<dbReference type="Gene3D" id="3.40.50.300">
    <property type="entry name" value="P-loop containing nucleotide triphosphate hydrolases"/>
    <property type="match status" value="1"/>
</dbReference>
<dbReference type="PANTHER" id="PTHR44688">
    <property type="entry name" value="DNA-BINDING TRANSCRIPTIONAL ACTIVATOR DEVR_DOSR"/>
    <property type="match status" value="1"/>
</dbReference>